<proteinExistence type="predicted"/>
<keyword evidence="2" id="KW-0560">Oxidoreductase</keyword>
<evidence type="ECO:0000256" key="1">
    <source>
        <dbReference type="SAM" id="Phobius"/>
    </source>
</evidence>
<dbReference type="OrthoDB" id="4394845at2"/>
<protein>
    <submittedName>
        <fullName evidence="2">Anaerobic dimethyl sulfoxide reductase chain C</fullName>
        <ecNumber evidence="2">1.8.5.3</ecNumber>
    </submittedName>
</protein>
<dbReference type="GO" id="GO:0009389">
    <property type="term" value="F:dimethyl sulfoxide reductase activity"/>
    <property type="evidence" value="ECO:0007669"/>
    <property type="project" value="TreeGrafter"/>
</dbReference>
<feature type="transmembrane region" description="Helical" evidence="1">
    <location>
        <begin position="193"/>
        <end position="210"/>
    </location>
</feature>
<keyword evidence="1" id="KW-1133">Transmembrane helix</keyword>
<dbReference type="EMBL" id="FUKQ01000047">
    <property type="protein sequence ID" value="SJN41704.1"/>
    <property type="molecule type" value="Genomic_DNA"/>
</dbReference>
<evidence type="ECO:0000313" key="3">
    <source>
        <dbReference type="Proteomes" id="UP000188342"/>
    </source>
</evidence>
<dbReference type="PANTHER" id="PTHR38095">
    <property type="entry name" value="ANAEROBIC DIMETHYL SULFOXIDE REDUCTASE CHAIN YNFH"/>
    <property type="match status" value="1"/>
</dbReference>
<dbReference type="STRING" id="1255658.FM114_12980"/>
<dbReference type="Pfam" id="PF04976">
    <property type="entry name" value="DmsC"/>
    <property type="match status" value="1"/>
</dbReference>
<feature type="transmembrane region" description="Helical" evidence="1">
    <location>
        <begin position="46"/>
        <end position="67"/>
    </location>
</feature>
<feature type="transmembrane region" description="Helical" evidence="1">
    <location>
        <begin position="87"/>
        <end position="109"/>
    </location>
</feature>
<feature type="transmembrane region" description="Helical" evidence="1">
    <location>
        <begin position="116"/>
        <end position="136"/>
    </location>
</feature>
<evidence type="ECO:0000313" key="2">
    <source>
        <dbReference type="EMBL" id="SJN41704.1"/>
    </source>
</evidence>
<keyword evidence="3" id="KW-1185">Reference proteome</keyword>
<dbReference type="AlphaFoldDB" id="A0A1R4KC25"/>
<feature type="transmembrane region" description="Helical" evidence="1">
    <location>
        <begin position="273"/>
        <end position="295"/>
    </location>
</feature>
<gene>
    <name evidence="2" type="ORF">FM114_12980</name>
</gene>
<dbReference type="GO" id="GO:0019645">
    <property type="term" value="P:anaerobic electron transport chain"/>
    <property type="evidence" value="ECO:0007669"/>
    <property type="project" value="InterPro"/>
</dbReference>
<feature type="transmembrane region" description="Helical" evidence="1">
    <location>
        <begin position="6"/>
        <end position="34"/>
    </location>
</feature>
<dbReference type="PANTHER" id="PTHR38095:SF2">
    <property type="entry name" value="ANAEROBIC DIMETHYL SULFOXIDE REDUCTASE CHAIN C"/>
    <property type="match status" value="1"/>
</dbReference>
<dbReference type="EC" id="1.8.5.3" evidence="2"/>
<accession>A0A1R4KC25</accession>
<dbReference type="Proteomes" id="UP000188342">
    <property type="component" value="Unassembled WGS sequence"/>
</dbReference>
<organism evidence="2 3">
    <name type="scientific">Luteococcus japonicus LSP_Lj1</name>
    <dbReference type="NCBI Taxonomy" id="1255658"/>
    <lineage>
        <taxon>Bacteria</taxon>
        <taxon>Bacillati</taxon>
        <taxon>Actinomycetota</taxon>
        <taxon>Actinomycetes</taxon>
        <taxon>Propionibacteriales</taxon>
        <taxon>Propionibacteriaceae</taxon>
        <taxon>Luteococcus</taxon>
    </lineage>
</organism>
<feature type="transmembrane region" description="Helical" evidence="1">
    <location>
        <begin position="244"/>
        <end position="261"/>
    </location>
</feature>
<dbReference type="GO" id="GO:0005886">
    <property type="term" value="C:plasma membrane"/>
    <property type="evidence" value="ECO:0007669"/>
    <property type="project" value="TreeGrafter"/>
</dbReference>
<dbReference type="GO" id="GO:0009390">
    <property type="term" value="C:dimethyl sulfoxide reductase complex"/>
    <property type="evidence" value="ECO:0007669"/>
    <property type="project" value="TreeGrafter"/>
</dbReference>
<keyword evidence="1" id="KW-0472">Membrane</keyword>
<reference evidence="2 3" key="1">
    <citation type="submission" date="2017-02" db="EMBL/GenBank/DDBJ databases">
        <authorList>
            <person name="Peterson S.W."/>
        </authorList>
    </citation>
    <scope>NUCLEOTIDE SEQUENCE [LARGE SCALE GENOMIC DNA]</scope>
    <source>
        <strain evidence="2 3">LSP_Lj1</strain>
    </source>
</reference>
<sequence length="304" mass="32772">MWHELPLVIFTICAQMSVGSFIVLGIIHLAGLKVPQKTMDKVTDPALYAIGPLLVLGLAASTMHLGKPLRAPNALLHLGSSWLSREIVVGMAFAALGAAFAICQWFKLLNHRLRQVLAGLTALVGVFLVFAISKVYSLRTVPAWATVHTPIAFYITTLLLGGLAVAAALLVVYRIRRGRSEPDPDADALLTQTVRAISLAGVVLIAVRFFERVSYYAFLGGHPSPAARRSLEILGGELGGWRTAQALLLAAALLCLAYLLFKLVARVDSYRYLPALGVVAFALAFVGEFIGRLMFYGSMVRVGT</sequence>
<dbReference type="InterPro" id="IPR007059">
    <property type="entry name" value="DmsC"/>
</dbReference>
<keyword evidence="1" id="KW-0812">Transmembrane</keyword>
<feature type="transmembrane region" description="Helical" evidence="1">
    <location>
        <begin position="151"/>
        <end position="173"/>
    </location>
</feature>
<dbReference type="RefSeq" id="WP_094765556.1">
    <property type="nucleotide sequence ID" value="NZ_FUKQ01000047.1"/>
</dbReference>
<name>A0A1R4KC25_9ACTN</name>